<gene>
    <name evidence="2" type="ORF">A2822_03810</name>
</gene>
<organism evidence="2 3">
    <name type="scientific">Candidatus Staskawiczbacteria bacterium RIFCSPHIGHO2_01_FULL_41_41</name>
    <dbReference type="NCBI Taxonomy" id="1802203"/>
    <lineage>
        <taxon>Bacteria</taxon>
        <taxon>Candidatus Staskawicziibacteriota</taxon>
    </lineage>
</organism>
<evidence type="ECO:0000313" key="2">
    <source>
        <dbReference type="EMBL" id="OGZ65247.1"/>
    </source>
</evidence>
<accession>A0A1G2HRZ7</accession>
<dbReference type="Proteomes" id="UP000178774">
    <property type="component" value="Unassembled WGS sequence"/>
</dbReference>
<name>A0A1G2HRZ7_9BACT</name>
<protein>
    <submittedName>
        <fullName evidence="2">Uncharacterized protein</fullName>
    </submittedName>
</protein>
<comment type="caution">
    <text evidence="2">The sequence shown here is derived from an EMBL/GenBank/DDBJ whole genome shotgun (WGS) entry which is preliminary data.</text>
</comment>
<evidence type="ECO:0000256" key="1">
    <source>
        <dbReference type="SAM" id="MobiDB-lite"/>
    </source>
</evidence>
<sequence length="142" mass="16791">MGEKPGTPREELKIPNPVPDEKAPPQEEVLASLDPTIEEGQSDDYEMFSRMQKRLEEINKEKEEFQKESGIGSLMLKRLTREARQKKSEFLLAKGRGLIPEDEELDLNDQEKFLIDLYDRERQITIDYNEEKDTWYQDKKEK</sequence>
<dbReference type="EMBL" id="MHOP01000025">
    <property type="protein sequence ID" value="OGZ65247.1"/>
    <property type="molecule type" value="Genomic_DNA"/>
</dbReference>
<evidence type="ECO:0000313" key="3">
    <source>
        <dbReference type="Proteomes" id="UP000178774"/>
    </source>
</evidence>
<proteinExistence type="predicted"/>
<dbReference type="AlphaFoldDB" id="A0A1G2HRZ7"/>
<reference evidence="2 3" key="1">
    <citation type="journal article" date="2016" name="Nat. Commun.">
        <title>Thousands of microbial genomes shed light on interconnected biogeochemical processes in an aquifer system.</title>
        <authorList>
            <person name="Anantharaman K."/>
            <person name="Brown C.T."/>
            <person name="Hug L.A."/>
            <person name="Sharon I."/>
            <person name="Castelle C.J."/>
            <person name="Probst A.J."/>
            <person name="Thomas B.C."/>
            <person name="Singh A."/>
            <person name="Wilkins M.J."/>
            <person name="Karaoz U."/>
            <person name="Brodie E.L."/>
            <person name="Williams K.H."/>
            <person name="Hubbard S.S."/>
            <person name="Banfield J.F."/>
        </authorList>
    </citation>
    <scope>NUCLEOTIDE SEQUENCE [LARGE SCALE GENOMIC DNA]</scope>
</reference>
<feature type="compositionally biased region" description="Basic and acidic residues" evidence="1">
    <location>
        <begin position="1"/>
        <end position="25"/>
    </location>
</feature>
<feature type="region of interest" description="Disordered" evidence="1">
    <location>
        <begin position="1"/>
        <end position="43"/>
    </location>
</feature>